<feature type="transmembrane region" description="Helical" evidence="6">
    <location>
        <begin position="296"/>
        <end position="318"/>
    </location>
</feature>
<keyword evidence="4 6" id="KW-1133">Transmembrane helix</keyword>
<evidence type="ECO:0000256" key="6">
    <source>
        <dbReference type="SAM" id="Phobius"/>
    </source>
</evidence>
<evidence type="ECO:0000256" key="2">
    <source>
        <dbReference type="ARBA" id="ARBA00022475"/>
    </source>
</evidence>
<evidence type="ECO:0000256" key="4">
    <source>
        <dbReference type="ARBA" id="ARBA00022989"/>
    </source>
</evidence>
<gene>
    <name evidence="7" type="ORF">SAMN03080598_00379</name>
</gene>
<dbReference type="RefSeq" id="WP_103923081.1">
    <property type="nucleotide sequence ID" value="NZ_FNVR01000001.1"/>
</dbReference>
<feature type="transmembrane region" description="Helical" evidence="6">
    <location>
        <begin position="167"/>
        <end position="185"/>
    </location>
</feature>
<dbReference type="STRING" id="1120964.GCA_001313265_02325"/>
<keyword evidence="5 6" id="KW-0472">Membrane</keyword>
<comment type="subcellular location">
    <subcellularLocation>
        <location evidence="1">Cell membrane</location>
        <topology evidence="1">Multi-pass membrane protein</topology>
    </subcellularLocation>
</comment>
<feature type="transmembrane region" description="Helical" evidence="6">
    <location>
        <begin position="26"/>
        <end position="44"/>
    </location>
</feature>
<feature type="transmembrane region" description="Helical" evidence="6">
    <location>
        <begin position="72"/>
        <end position="94"/>
    </location>
</feature>
<feature type="transmembrane region" description="Helical" evidence="6">
    <location>
        <begin position="324"/>
        <end position="346"/>
    </location>
</feature>
<evidence type="ECO:0000313" key="8">
    <source>
        <dbReference type="Proteomes" id="UP000236736"/>
    </source>
</evidence>
<feature type="transmembrane region" description="Helical" evidence="6">
    <location>
        <begin position="416"/>
        <end position="439"/>
    </location>
</feature>
<feature type="transmembrane region" description="Helical" evidence="6">
    <location>
        <begin position="383"/>
        <end position="404"/>
    </location>
</feature>
<evidence type="ECO:0000256" key="5">
    <source>
        <dbReference type="ARBA" id="ARBA00023136"/>
    </source>
</evidence>
<keyword evidence="8" id="KW-1185">Reference proteome</keyword>
<evidence type="ECO:0000256" key="3">
    <source>
        <dbReference type="ARBA" id="ARBA00022692"/>
    </source>
</evidence>
<dbReference type="Proteomes" id="UP000236736">
    <property type="component" value="Unassembled WGS sequence"/>
</dbReference>
<feature type="transmembrane region" description="Helical" evidence="6">
    <location>
        <begin position="140"/>
        <end position="161"/>
    </location>
</feature>
<dbReference type="GO" id="GO:0005886">
    <property type="term" value="C:plasma membrane"/>
    <property type="evidence" value="ECO:0007669"/>
    <property type="project" value="UniProtKB-SubCell"/>
</dbReference>
<dbReference type="EMBL" id="FNVR01000001">
    <property type="protein sequence ID" value="SEF48071.1"/>
    <property type="molecule type" value="Genomic_DNA"/>
</dbReference>
<dbReference type="PANTHER" id="PTHR30250">
    <property type="entry name" value="PST FAMILY PREDICTED COLANIC ACID TRANSPORTER"/>
    <property type="match status" value="1"/>
</dbReference>
<evidence type="ECO:0000313" key="7">
    <source>
        <dbReference type="EMBL" id="SEF48071.1"/>
    </source>
</evidence>
<organism evidence="7 8">
    <name type="scientific">Algoriphagus boritolerans DSM 17298 = JCM 18970</name>
    <dbReference type="NCBI Taxonomy" id="1120964"/>
    <lineage>
        <taxon>Bacteria</taxon>
        <taxon>Pseudomonadati</taxon>
        <taxon>Bacteroidota</taxon>
        <taxon>Cytophagia</taxon>
        <taxon>Cytophagales</taxon>
        <taxon>Cyclobacteriaceae</taxon>
        <taxon>Algoriphagus</taxon>
    </lineage>
</organism>
<feature type="transmembrane region" description="Helical" evidence="6">
    <location>
        <begin position="110"/>
        <end position="128"/>
    </location>
</feature>
<feature type="transmembrane region" description="Helical" evidence="6">
    <location>
        <begin position="358"/>
        <end position="377"/>
    </location>
</feature>
<dbReference type="AlphaFoldDB" id="A0A1H5SE00"/>
<evidence type="ECO:0000256" key="1">
    <source>
        <dbReference type="ARBA" id="ARBA00004651"/>
    </source>
</evidence>
<reference evidence="8" key="1">
    <citation type="submission" date="2016-10" db="EMBL/GenBank/DDBJ databases">
        <authorList>
            <person name="Varghese N."/>
            <person name="Submissions S."/>
        </authorList>
    </citation>
    <scope>NUCLEOTIDE SEQUENCE [LARGE SCALE GENOMIC DNA]</scope>
    <source>
        <strain evidence="8">DSM 17298</strain>
    </source>
</reference>
<sequence>MMLTLVVSLYTSRVILNVLGVQDYGIYTVVGGIVAMFGFFNSAMSSATQRYLAIEIGKGKDGDVRKVFNSSYLIHIGIAFVVLMFAETLGLWFLNNKLKIPINRIDEANFVYQFSIIASLITISQVPFNSLILAKERMNIFAVISIVEVVLKLLIVYLLFISPFDKLKSYSLLTVFVSISIYFVYKSYCLKKFDESKFKIYKDKIFFVELLTYSSWNLFGNFAAISKQQGNNILLNIFFGSTLNATFGVMLQVQYAVSSFVHNFQTAVNPQIYKNYAQNNYCKVEKLILQSSRFSFFLLLILISPIIFNINFILLWWLKNPPEYSNIFVTLILINLLIESISYPLITAALATGRIRNYQIVIGTILFLNLPISYVFFKFLNNPFVFLYIAIALSIVSLCFRALFLRSLINFKIINFMRYTILPIVILFSLNLFLFFFLKGYLGISSEIFDVIKSSLVILVINLTIIYLFGIQKSEKDTIRNYILAKIK</sequence>
<dbReference type="PANTHER" id="PTHR30250:SF26">
    <property type="entry name" value="PSMA PROTEIN"/>
    <property type="match status" value="1"/>
</dbReference>
<protein>
    <submittedName>
        <fullName evidence="7">Na+-driven multidrug efflux pump</fullName>
    </submittedName>
</protein>
<keyword evidence="2" id="KW-1003">Cell membrane</keyword>
<feature type="transmembrane region" description="Helical" evidence="6">
    <location>
        <begin position="451"/>
        <end position="470"/>
    </location>
</feature>
<accession>A0A1H5SE00</accession>
<dbReference type="OrthoDB" id="5365632at2"/>
<keyword evidence="3 6" id="KW-0812">Transmembrane</keyword>
<dbReference type="InterPro" id="IPR050833">
    <property type="entry name" value="Poly_Biosynth_Transport"/>
</dbReference>
<name>A0A1H5SE00_9BACT</name>
<proteinExistence type="predicted"/>